<keyword evidence="2" id="KW-1133">Transmembrane helix</keyword>
<evidence type="ECO:0000256" key="2">
    <source>
        <dbReference type="SAM" id="Phobius"/>
    </source>
</evidence>
<evidence type="ECO:0000256" key="1">
    <source>
        <dbReference type="SAM" id="MobiDB-lite"/>
    </source>
</evidence>
<accession>D6TQW7</accession>
<protein>
    <recommendedName>
        <fullName evidence="5">Transmembrane protein</fullName>
    </recommendedName>
</protein>
<feature type="transmembrane region" description="Helical" evidence="2">
    <location>
        <begin position="28"/>
        <end position="51"/>
    </location>
</feature>
<gene>
    <name evidence="3" type="ORF">Krac_7086</name>
</gene>
<keyword evidence="2" id="KW-0472">Membrane</keyword>
<dbReference type="STRING" id="485913.Krac_7086"/>
<keyword evidence="2" id="KW-0812">Transmembrane</keyword>
<dbReference type="NCBIfam" id="NF041646">
    <property type="entry name" value="VC0807_fam"/>
    <property type="match status" value="1"/>
</dbReference>
<dbReference type="OrthoDB" id="7062026at2"/>
<feature type="transmembrane region" description="Helical" evidence="2">
    <location>
        <begin position="141"/>
        <end position="165"/>
    </location>
</feature>
<dbReference type="Proteomes" id="UP000004508">
    <property type="component" value="Unassembled WGS sequence"/>
</dbReference>
<feature type="region of interest" description="Disordered" evidence="1">
    <location>
        <begin position="1"/>
        <end position="20"/>
    </location>
</feature>
<proteinExistence type="predicted"/>
<comment type="caution">
    <text evidence="3">The sequence shown here is derived from an EMBL/GenBank/DDBJ whole genome shotgun (WGS) entry which is preliminary data.</text>
</comment>
<sequence>MSTAYSTQATDKGTPHSSPCLKGQGHPAAFWVNALLLAAISPASGSLIELVRKRRLSLIGSFALVGIAVKLLSALLFNDARLVLISHSLMVGVFGLLMLGSVLIGKPVLLVLIKSGLGERSQVQKAQLERSFQSSGAHRRFMLLTTAWGMALLLMLIICVILTYTLPIAQVILLKPVIDYGIIAALIAGSLTFRSILVARKRQQNA</sequence>
<feature type="transmembrane region" description="Helical" evidence="2">
    <location>
        <begin position="89"/>
        <end position="113"/>
    </location>
</feature>
<feature type="transmembrane region" description="Helical" evidence="2">
    <location>
        <begin position="177"/>
        <end position="197"/>
    </location>
</feature>
<evidence type="ECO:0008006" key="5">
    <source>
        <dbReference type="Google" id="ProtNLM"/>
    </source>
</evidence>
<dbReference type="InParanoid" id="D6TQW7"/>
<evidence type="ECO:0000313" key="4">
    <source>
        <dbReference type="Proteomes" id="UP000004508"/>
    </source>
</evidence>
<organism evidence="3 4">
    <name type="scientific">Ktedonobacter racemifer DSM 44963</name>
    <dbReference type="NCBI Taxonomy" id="485913"/>
    <lineage>
        <taxon>Bacteria</taxon>
        <taxon>Bacillati</taxon>
        <taxon>Chloroflexota</taxon>
        <taxon>Ktedonobacteria</taxon>
        <taxon>Ktedonobacterales</taxon>
        <taxon>Ktedonobacteraceae</taxon>
        <taxon>Ktedonobacter</taxon>
    </lineage>
</organism>
<feature type="compositionally biased region" description="Polar residues" evidence="1">
    <location>
        <begin position="1"/>
        <end position="17"/>
    </location>
</feature>
<keyword evidence="4" id="KW-1185">Reference proteome</keyword>
<evidence type="ECO:0000313" key="3">
    <source>
        <dbReference type="EMBL" id="EFH85838.1"/>
    </source>
</evidence>
<feature type="transmembrane region" description="Helical" evidence="2">
    <location>
        <begin position="58"/>
        <end position="77"/>
    </location>
</feature>
<name>D6TQW7_KTERA</name>
<reference evidence="3 4" key="1">
    <citation type="journal article" date="2011" name="Stand. Genomic Sci.">
        <title>Non-contiguous finished genome sequence and contextual data of the filamentous soil bacterium Ktedonobacter racemifer type strain (SOSP1-21).</title>
        <authorList>
            <person name="Chang Y.J."/>
            <person name="Land M."/>
            <person name="Hauser L."/>
            <person name="Chertkov O."/>
            <person name="Del Rio T.G."/>
            <person name="Nolan M."/>
            <person name="Copeland A."/>
            <person name="Tice H."/>
            <person name="Cheng J.F."/>
            <person name="Lucas S."/>
            <person name="Han C."/>
            <person name="Goodwin L."/>
            <person name="Pitluck S."/>
            <person name="Ivanova N."/>
            <person name="Ovchinikova G."/>
            <person name="Pati A."/>
            <person name="Chen A."/>
            <person name="Palaniappan K."/>
            <person name="Mavromatis K."/>
            <person name="Liolios K."/>
            <person name="Brettin T."/>
            <person name="Fiebig A."/>
            <person name="Rohde M."/>
            <person name="Abt B."/>
            <person name="Goker M."/>
            <person name="Detter J.C."/>
            <person name="Woyke T."/>
            <person name="Bristow J."/>
            <person name="Eisen J.A."/>
            <person name="Markowitz V."/>
            <person name="Hugenholtz P."/>
            <person name="Kyrpides N.C."/>
            <person name="Klenk H.P."/>
            <person name="Lapidus A."/>
        </authorList>
    </citation>
    <scope>NUCLEOTIDE SEQUENCE [LARGE SCALE GENOMIC DNA]</scope>
    <source>
        <strain evidence="4">DSM 44963</strain>
    </source>
</reference>
<dbReference type="RefSeq" id="WP_007909625.1">
    <property type="nucleotide sequence ID" value="NZ_ADVG01000002.1"/>
</dbReference>
<dbReference type="AlphaFoldDB" id="D6TQW7"/>
<dbReference type="EMBL" id="ADVG01000002">
    <property type="protein sequence ID" value="EFH85838.1"/>
    <property type="molecule type" value="Genomic_DNA"/>
</dbReference>